<dbReference type="PANTHER" id="PTHR30537:SF5">
    <property type="entry name" value="HTH-TYPE TRANSCRIPTIONAL ACTIVATOR TTDR-RELATED"/>
    <property type="match status" value="1"/>
</dbReference>
<evidence type="ECO:0000256" key="4">
    <source>
        <dbReference type="ARBA" id="ARBA00023163"/>
    </source>
</evidence>
<keyword evidence="2" id="KW-0805">Transcription regulation</keyword>
<dbReference type="GO" id="GO:0043565">
    <property type="term" value="F:sequence-specific DNA binding"/>
    <property type="evidence" value="ECO:0007669"/>
    <property type="project" value="TreeGrafter"/>
</dbReference>
<dbReference type="InterPro" id="IPR000847">
    <property type="entry name" value="LysR_HTH_N"/>
</dbReference>
<evidence type="ECO:0000256" key="2">
    <source>
        <dbReference type="ARBA" id="ARBA00023015"/>
    </source>
</evidence>
<dbReference type="InterPro" id="IPR036388">
    <property type="entry name" value="WH-like_DNA-bd_sf"/>
</dbReference>
<dbReference type="InterPro" id="IPR058163">
    <property type="entry name" value="LysR-type_TF_proteobact-type"/>
</dbReference>
<reference evidence="7 8" key="1">
    <citation type="submission" date="2019-06" db="EMBL/GenBank/DDBJ databases">
        <authorList>
            <person name="Rodrigo-Torres L."/>
            <person name="Arahal R. D."/>
            <person name="Lucena T."/>
        </authorList>
    </citation>
    <scope>NUCLEOTIDE SEQUENCE [LARGE SCALE GENOMIC DNA]</scope>
    <source>
        <strain evidence="7 8">SW08-7</strain>
    </source>
</reference>
<dbReference type="PANTHER" id="PTHR30537">
    <property type="entry name" value="HTH-TYPE TRANSCRIPTIONAL REGULATOR"/>
    <property type="match status" value="1"/>
</dbReference>
<name>A0A564G7I2_9HYPH</name>
<feature type="domain" description="HTH lysR-type" evidence="5">
    <location>
        <begin position="5"/>
        <end position="62"/>
    </location>
</feature>
<protein>
    <submittedName>
        <fullName evidence="7">HTH-type transcriptional regulator PerR</fullName>
    </submittedName>
</protein>
<dbReference type="Gene3D" id="3.40.190.10">
    <property type="entry name" value="Periplasmic binding protein-like II"/>
    <property type="match status" value="2"/>
</dbReference>
<dbReference type="Gene3D" id="1.10.10.10">
    <property type="entry name" value="Winged helix-like DNA-binding domain superfamily/Winged helix DNA-binding domain"/>
    <property type="match status" value="1"/>
</dbReference>
<dbReference type="RefSeq" id="WP_144768146.1">
    <property type="nucleotide sequence ID" value="NZ_BPQI01000108.1"/>
</dbReference>
<dbReference type="Pfam" id="PF00126">
    <property type="entry name" value="HTH_1"/>
    <property type="match status" value="1"/>
</dbReference>
<dbReference type="OrthoDB" id="9793571at2"/>
<dbReference type="EMBL" id="BPQI01000108">
    <property type="protein sequence ID" value="GJD57587.1"/>
    <property type="molecule type" value="Genomic_DNA"/>
</dbReference>
<dbReference type="Proteomes" id="UP001055303">
    <property type="component" value="Unassembled WGS sequence"/>
</dbReference>
<keyword evidence="4" id="KW-0804">Transcription</keyword>
<dbReference type="Pfam" id="PF03466">
    <property type="entry name" value="LysR_substrate"/>
    <property type="match status" value="1"/>
</dbReference>
<evidence type="ECO:0000313" key="6">
    <source>
        <dbReference type="EMBL" id="GJD57587.1"/>
    </source>
</evidence>
<comment type="similarity">
    <text evidence="1">Belongs to the LysR transcriptional regulatory family.</text>
</comment>
<keyword evidence="3" id="KW-0238">DNA-binding</keyword>
<dbReference type="GO" id="GO:0006351">
    <property type="term" value="P:DNA-templated transcription"/>
    <property type="evidence" value="ECO:0007669"/>
    <property type="project" value="TreeGrafter"/>
</dbReference>
<dbReference type="EMBL" id="CABFVH010000057">
    <property type="protein sequence ID" value="VUF15501.1"/>
    <property type="molecule type" value="Genomic_DNA"/>
</dbReference>
<dbReference type="PROSITE" id="PS50931">
    <property type="entry name" value="HTH_LYSR"/>
    <property type="match status" value="1"/>
</dbReference>
<dbReference type="Proteomes" id="UP000401717">
    <property type="component" value="Unassembled WGS sequence"/>
</dbReference>
<evidence type="ECO:0000256" key="3">
    <source>
        <dbReference type="ARBA" id="ARBA00023125"/>
    </source>
</evidence>
<dbReference type="FunFam" id="1.10.10.10:FF:000038">
    <property type="entry name" value="Glycine cleavage system transcriptional activator"/>
    <property type="match status" value="1"/>
</dbReference>
<keyword evidence="9" id="KW-1185">Reference proteome</keyword>
<reference evidence="6" key="2">
    <citation type="journal article" date="2021" name="Front. Microbiol.">
        <title>Comprehensive Comparative Genomics and Phenotyping of Methylobacterium Species.</title>
        <authorList>
            <person name="Alessa O."/>
            <person name="Ogura Y."/>
            <person name="Fujitani Y."/>
            <person name="Takami H."/>
            <person name="Hayashi T."/>
            <person name="Sahin N."/>
            <person name="Tani A."/>
        </authorList>
    </citation>
    <scope>NUCLEOTIDE SEQUENCE</scope>
    <source>
        <strain evidence="6">DSM 22415</strain>
    </source>
</reference>
<organism evidence="7 8">
    <name type="scientific">Methylobacterium dankookense</name>
    <dbReference type="NCBI Taxonomy" id="560405"/>
    <lineage>
        <taxon>Bacteria</taxon>
        <taxon>Pseudomonadati</taxon>
        <taxon>Pseudomonadota</taxon>
        <taxon>Alphaproteobacteria</taxon>
        <taxon>Hyphomicrobiales</taxon>
        <taxon>Methylobacteriaceae</taxon>
        <taxon>Methylobacterium</taxon>
    </lineage>
</organism>
<proteinExistence type="inferred from homology"/>
<dbReference type="AlphaFoldDB" id="A0A564G7I2"/>
<gene>
    <name evidence="7" type="primary">perR</name>
    <name evidence="6" type="ORF">IFDJLNFL_3490</name>
    <name evidence="7" type="ORF">MTDSW087_05241</name>
</gene>
<dbReference type="PRINTS" id="PR00039">
    <property type="entry name" value="HTHLYSR"/>
</dbReference>
<dbReference type="SUPFAM" id="SSF53850">
    <property type="entry name" value="Periplasmic binding protein-like II"/>
    <property type="match status" value="1"/>
</dbReference>
<evidence type="ECO:0000313" key="9">
    <source>
        <dbReference type="Proteomes" id="UP001055303"/>
    </source>
</evidence>
<accession>A0A564G7I2</accession>
<dbReference type="GO" id="GO:0003700">
    <property type="term" value="F:DNA-binding transcription factor activity"/>
    <property type="evidence" value="ECO:0007669"/>
    <property type="project" value="InterPro"/>
</dbReference>
<dbReference type="InterPro" id="IPR005119">
    <property type="entry name" value="LysR_subst-bd"/>
</dbReference>
<evidence type="ECO:0000313" key="8">
    <source>
        <dbReference type="Proteomes" id="UP000401717"/>
    </source>
</evidence>
<evidence type="ECO:0000313" key="7">
    <source>
        <dbReference type="EMBL" id="VUF15501.1"/>
    </source>
</evidence>
<evidence type="ECO:0000256" key="1">
    <source>
        <dbReference type="ARBA" id="ARBA00009437"/>
    </source>
</evidence>
<dbReference type="InterPro" id="IPR036390">
    <property type="entry name" value="WH_DNA-bd_sf"/>
</dbReference>
<sequence length="297" mass="32592">MQHLPSLHALRAFEAAARLGSFARAGEELRLTPSAISHQVRALEQHLGRPLFVRANRQVLLTPEGERLLAVLSQAFGAIRAVCAEISPPARTRELAVHCTPSFAAKWLGPRLPGFIARQPAINIRMSSNAEPLDLLRHDEIDVVISYGAAAKESGLTTHTLGFEEIAALCSPAFDRAHQVAALEDFEALVRLESSFSPVRWSDWFALNRLPMPASRTGPAFDRGSLVISAAAQGLGLALESLCFAQAEIDAGLLVRFGGDRFESIRRNMHFLTYRTRDESAPKIRHFCEWIIGEAAP</sequence>
<reference evidence="6" key="3">
    <citation type="submission" date="2021-08" db="EMBL/GenBank/DDBJ databases">
        <authorList>
            <person name="Tani A."/>
            <person name="Ola A."/>
            <person name="Ogura Y."/>
            <person name="Katsura K."/>
            <person name="Hayashi T."/>
        </authorList>
    </citation>
    <scope>NUCLEOTIDE SEQUENCE</scope>
    <source>
        <strain evidence="6">DSM 22415</strain>
    </source>
</reference>
<dbReference type="SUPFAM" id="SSF46785">
    <property type="entry name" value="Winged helix' DNA-binding domain"/>
    <property type="match status" value="1"/>
</dbReference>
<evidence type="ECO:0000259" key="5">
    <source>
        <dbReference type="PROSITE" id="PS50931"/>
    </source>
</evidence>